<reference evidence="2" key="2">
    <citation type="submission" date="2015-07" db="EMBL/GenBank/DDBJ databases">
        <title>Contrasting host-pathogen interactions and genome evolution in two generalist and specialist microsporidian pathogens of mosquitoes.</title>
        <authorList>
            <consortium name="The Broad Institute Genomics Platform"/>
            <consortium name="The Broad Institute Genome Sequencing Center for Infectious Disease"/>
            <person name="Cuomo C.A."/>
            <person name="Sanscrainte N.D."/>
            <person name="Goldberg J.M."/>
            <person name="Heiman D."/>
            <person name="Young S."/>
            <person name="Zeng Q."/>
            <person name="Becnel J.J."/>
            <person name="Birren B.W."/>
        </authorList>
    </citation>
    <scope>NUCLEOTIDE SEQUENCE [LARGE SCALE GENOMIC DNA]</scope>
    <source>
        <strain evidence="2">USNM 41457</strain>
    </source>
</reference>
<reference evidence="1 2" key="1">
    <citation type="submission" date="2011-08" db="EMBL/GenBank/DDBJ databases">
        <authorList>
            <person name="Liu Z.J."/>
            <person name="Shi F.L."/>
            <person name="Lu J.Q."/>
            <person name="Li M."/>
            <person name="Wang Z.L."/>
        </authorList>
    </citation>
    <scope>NUCLEOTIDE SEQUENCE [LARGE SCALE GENOMIC DNA]</scope>
    <source>
        <strain evidence="1 2">USNM 41457</strain>
    </source>
</reference>
<accession>J9DKX6</accession>
<protein>
    <submittedName>
        <fullName evidence="1">Uncharacterized protein</fullName>
    </submittedName>
</protein>
<dbReference type="Proteomes" id="UP000003163">
    <property type="component" value="Unassembled WGS sequence"/>
</dbReference>
<evidence type="ECO:0000313" key="1">
    <source>
        <dbReference type="EMBL" id="EJW02032.1"/>
    </source>
</evidence>
<name>J9DKX6_EDHAE</name>
<dbReference type="InParanoid" id="J9DKX6"/>
<keyword evidence="2" id="KW-1185">Reference proteome</keyword>
<organism evidence="1 2">
    <name type="scientific">Edhazardia aedis (strain USNM 41457)</name>
    <name type="common">Microsporidian parasite</name>
    <dbReference type="NCBI Taxonomy" id="1003232"/>
    <lineage>
        <taxon>Eukaryota</taxon>
        <taxon>Fungi</taxon>
        <taxon>Fungi incertae sedis</taxon>
        <taxon>Microsporidia</taxon>
        <taxon>Edhazardia</taxon>
    </lineage>
</organism>
<gene>
    <name evidence="1" type="ORF">EDEG_03516</name>
</gene>
<dbReference type="HOGENOM" id="CLU_2145820_0_0_1"/>
<comment type="caution">
    <text evidence="1">The sequence shown here is derived from an EMBL/GenBank/DDBJ whole genome shotgun (WGS) entry which is preliminary data.</text>
</comment>
<dbReference type="VEuPathDB" id="MicrosporidiaDB:EDEG_03516"/>
<dbReference type="EMBL" id="AFBI03000094">
    <property type="protein sequence ID" value="EJW02032.1"/>
    <property type="molecule type" value="Genomic_DNA"/>
</dbReference>
<proteinExistence type="predicted"/>
<dbReference type="AlphaFoldDB" id="J9DKX6"/>
<evidence type="ECO:0000313" key="2">
    <source>
        <dbReference type="Proteomes" id="UP000003163"/>
    </source>
</evidence>
<sequence>MFLRRDNKEIIILKHFQMRYIVKRILILSFLKVEFWLCDKNNPQMTSIFQILTIYGLPRHLHNITKKRKIDYLIFYCFLRKKPVFFCSYFRTSFFVIFDEKKLFYHYIIIIK</sequence>